<dbReference type="Proteomes" id="UP000682782">
    <property type="component" value="Chromosome"/>
</dbReference>
<dbReference type="EMBL" id="CP068393">
    <property type="protein sequence ID" value="QUC66872.1"/>
    <property type="molecule type" value="Genomic_DNA"/>
</dbReference>
<evidence type="ECO:0000313" key="1">
    <source>
        <dbReference type="EMBL" id="QUC66872.1"/>
    </source>
</evidence>
<reference evidence="1" key="1">
    <citation type="submission" date="2021-01" db="EMBL/GenBank/DDBJ databases">
        <title>Complete genome sequence of Clostridiales bacterium R-7.</title>
        <authorList>
            <person name="Mahoney-Kurpe S.C."/>
            <person name="Palevich N."/>
            <person name="Koike S."/>
            <person name="Moon C.D."/>
            <person name="Attwood G.T."/>
        </authorList>
    </citation>
    <scope>NUCLEOTIDE SEQUENCE</scope>
    <source>
        <strain evidence="1">R-7</strain>
    </source>
</reference>
<name>A0AC61MWF5_9FIRM</name>
<sequence length="363" mass="39369">MNTILSIGPLNLTPYGLAVLAGVLAGALLCLLNKKVFQLLPLTILGAVVLGHAFWTFLRLDGYMDEISSFAFMFQPWLGGYTLYGALIGGTLGALAGAKLSGIRPLEALDTLAPAACAVLFFCRLGEYYTGEGVGAEALESLSFFPIASEGLNSGFWLYAVWFWEAIAALVILILLQCRRKHAREGELTVLFVTLLGTSQILLEQFRKDNFVRLNSFVRFTQIAAVLTLLALMIVLVIRRRPDRKKTILSFAVLVAAAGAVVMAEFVFDKPQMETLLYIALAATAVLFGLMLIAFRGKAGKLPAGLFGLFTGTLILLYLLATVDPDSSGFLYTILLDLMMLSSLTAIGVTLMTLYHSESALEK</sequence>
<keyword evidence="1" id="KW-0808">Transferase</keyword>
<proteinExistence type="predicted"/>
<gene>
    <name evidence="1" type="ORF">JYE49_13660</name>
</gene>
<keyword evidence="2" id="KW-1185">Reference proteome</keyword>
<organism evidence="1 2">
    <name type="scientific">Aristaeella hokkaidonensis</name>
    <dbReference type="NCBI Taxonomy" id="3046382"/>
    <lineage>
        <taxon>Bacteria</taxon>
        <taxon>Bacillati</taxon>
        <taxon>Bacillota</taxon>
        <taxon>Clostridia</taxon>
        <taxon>Eubacteriales</taxon>
        <taxon>Aristaeellaceae</taxon>
        <taxon>Aristaeella</taxon>
    </lineage>
</organism>
<evidence type="ECO:0000313" key="2">
    <source>
        <dbReference type="Proteomes" id="UP000682782"/>
    </source>
</evidence>
<protein>
    <submittedName>
        <fullName evidence="1">Prolipoprotein diacylglyceryl transferase</fullName>
    </submittedName>
</protein>
<accession>A0AC61MWF5</accession>